<dbReference type="Pfam" id="PF13589">
    <property type="entry name" value="HATPase_c_3"/>
    <property type="match status" value="1"/>
</dbReference>
<comment type="similarity">
    <text evidence="1 4">Belongs to the DNA mismatch repair MutL/HexB family.</text>
</comment>
<gene>
    <name evidence="4 7" type="primary">mutL</name>
    <name evidence="7" type="ORF">H9980_10850</name>
</gene>
<dbReference type="InterPro" id="IPR013507">
    <property type="entry name" value="DNA_mismatch_S5_2-like"/>
</dbReference>
<dbReference type="InterPro" id="IPR014790">
    <property type="entry name" value="MutL_C"/>
</dbReference>
<keyword evidence="7" id="KW-0255">Endonuclease</keyword>
<reference evidence="7" key="2">
    <citation type="submission" date="2021-04" db="EMBL/GenBank/DDBJ databases">
        <authorList>
            <person name="Gilroy R."/>
        </authorList>
    </citation>
    <scope>NUCLEOTIDE SEQUENCE</scope>
    <source>
        <strain evidence="7">ChiGjej1B1-14440</strain>
    </source>
</reference>
<keyword evidence="7" id="KW-0378">Hydrolase</keyword>
<dbReference type="GO" id="GO:0016887">
    <property type="term" value="F:ATP hydrolysis activity"/>
    <property type="evidence" value="ECO:0007669"/>
    <property type="project" value="InterPro"/>
</dbReference>
<dbReference type="InterPro" id="IPR020568">
    <property type="entry name" value="Ribosomal_Su5_D2-typ_SF"/>
</dbReference>
<dbReference type="AlphaFoldDB" id="A0A9D1XNR6"/>
<proteinExistence type="inferred from homology"/>
<dbReference type="Gene3D" id="3.30.230.10">
    <property type="match status" value="1"/>
</dbReference>
<dbReference type="SUPFAM" id="SSF55874">
    <property type="entry name" value="ATPase domain of HSP90 chaperone/DNA topoisomerase II/histidine kinase"/>
    <property type="match status" value="1"/>
</dbReference>
<dbReference type="Gene3D" id="3.30.1370.100">
    <property type="entry name" value="MutL, C-terminal domain, regulatory subdomain"/>
    <property type="match status" value="1"/>
</dbReference>
<dbReference type="Proteomes" id="UP000886724">
    <property type="component" value="Unassembled WGS sequence"/>
</dbReference>
<dbReference type="SMART" id="SM00853">
    <property type="entry name" value="MutL_C"/>
    <property type="match status" value="1"/>
</dbReference>
<keyword evidence="2 4" id="KW-0227">DNA damage</keyword>
<dbReference type="GO" id="GO:0006298">
    <property type="term" value="P:mismatch repair"/>
    <property type="evidence" value="ECO:0007669"/>
    <property type="project" value="UniProtKB-UniRule"/>
</dbReference>
<dbReference type="NCBIfam" id="TIGR00585">
    <property type="entry name" value="mutl"/>
    <property type="match status" value="1"/>
</dbReference>
<dbReference type="Pfam" id="PF01119">
    <property type="entry name" value="DNA_mis_repair"/>
    <property type="match status" value="1"/>
</dbReference>
<evidence type="ECO:0000256" key="3">
    <source>
        <dbReference type="ARBA" id="ARBA00023204"/>
    </source>
</evidence>
<dbReference type="Gene3D" id="3.30.1540.20">
    <property type="entry name" value="MutL, C-terminal domain, dimerisation subdomain"/>
    <property type="match status" value="1"/>
</dbReference>
<dbReference type="PANTHER" id="PTHR10073:SF12">
    <property type="entry name" value="DNA MISMATCH REPAIR PROTEIN MLH1"/>
    <property type="match status" value="1"/>
</dbReference>
<dbReference type="Pfam" id="PF08676">
    <property type="entry name" value="MutL_C"/>
    <property type="match status" value="1"/>
</dbReference>
<dbReference type="GO" id="GO:0140664">
    <property type="term" value="F:ATP-dependent DNA damage sensor activity"/>
    <property type="evidence" value="ECO:0007669"/>
    <property type="project" value="InterPro"/>
</dbReference>
<dbReference type="InterPro" id="IPR014721">
    <property type="entry name" value="Ribsml_uS5_D2-typ_fold_subgr"/>
</dbReference>
<comment type="function">
    <text evidence="4">This protein is involved in the repair of mismatches in DNA. It is required for dam-dependent methyl-directed DNA mismatch repair. May act as a 'molecular matchmaker', a protein that promotes the formation of a stable complex between two or more DNA-binding proteins in an ATP-dependent manner without itself being part of a final effector complex.</text>
</comment>
<protein>
    <recommendedName>
        <fullName evidence="4">DNA mismatch repair protein MutL</fullName>
    </recommendedName>
</protein>
<dbReference type="InterPro" id="IPR020667">
    <property type="entry name" value="DNA_mismatch_repair_MutL"/>
</dbReference>
<dbReference type="SMART" id="SM01340">
    <property type="entry name" value="DNA_mis_repair"/>
    <property type="match status" value="1"/>
</dbReference>
<evidence type="ECO:0000259" key="6">
    <source>
        <dbReference type="SMART" id="SM01340"/>
    </source>
</evidence>
<accession>A0A9D1XNR6</accession>
<dbReference type="SUPFAM" id="SSF118116">
    <property type="entry name" value="DNA mismatch repair protein MutL"/>
    <property type="match status" value="1"/>
</dbReference>
<dbReference type="GO" id="GO:0030983">
    <property type="term" value="F:mismatched DNA binding"/>
    <property type="evidence" value="ECO:0007669"/>
    <property type="project" value="InterPro"/>
</dbReference>
<dbReference type="CDD" id="cd00782">
    <property type="entry name" value="MutL_Trans"/>
    <property type="match status" value="1"/>
</dbReference>
<dbReference type="InterPro" id="IPR042120">
    <property type="entry name" value="MutL_C_dimsub"/>
</dbReference>
<evidence type="ECO:0000259" key="5">
    <source>
        <dbReference type="SMART" id="SM00853"/>
    </source>
</evidence>
<evidence type="ECO:0000256" key="2">
    <source>
        <dbReference type="ARBA" id="ARBA00022763"/>
    </source>
</evidence>
<dbReference type="GO" id="GO:0032300">
    <property type="term" value="C:mismatch repair complex"/>
    <property type="evidence" value="ECO:0007669"/>
    <property type="project" value="InterPro"/>
</dbReference>
<dbReference type="FunFam" id="3.30.565.10:FF:000003">
    <property type="entry name" value="DNA mismatch repair endonuclease MutL"/>
    <property type="match status" value="1"/>
</dbReference>
<dbReference type="GO" id="GO:0005524">
    <property type="term" value="F:ATP binding"/>
    <property type="evidence" value="ECO:0007669"/>
    <property type="project" value="InterPro"/>
</dbReference>
<keyword evidence="7" id="KW-0540">Nuclease</keyword>
<sequence length="617" mass="70468">MQKIRQLDDILANKIAAGEVIERPANVVKELVENSIDANSSKIDVIIEEGGLKLIQVIDNGDGMDKEDALLCFSRHATSKIKDDQDLFCIQTLGFRGEAIPSIASISHFELKTSTGQIGTSVVYEYGKYIENKESDSKKGTNIKVEKLFQNVPARLKYVRSTNAEFANIQTYLERLSLSHPGIAFLLVHNGRTIYKTNGNGNLLEVISNIYGLNVAKAMIPVDFGDDEFHITGFISKIDVNRASRNHMITMVNSRVVRNKVSIDSIKNAYSRYLAEKRYPITILNIEIDPYLVDVNVHPSKLEVRFSKEMKLKELIYQGISEALANVNLTYNAVADYKKPKVNIEQPAFEFNYDVEDEIEPILKSTDNENINHVDDKNNETFDNIENEVVDKENNYNLVQEQNIEYIVPDKQVVETKVESREKLMKKKLLVKGQVHGTYIICEDETGMYLVDQHAAQERINYEYFLDKYQHLNLSMRDLLVPITLEYPLSEFLIIEERKQLLSQVGINLEVFGNCGYVIKQLPLWMQNIDEQVFIEDMVDQVLKDNKVDVVKLQDHAIATLSCKASLKGNTHLSNEGMQNIIDNLMRCDNPYVCPHGRPTLVYYSSYEIEKLFKRVA</sequence>
<dbReference type="InterPro" id="IPR042121">
    <property type="entry name" value="MutL_C_regsub"/>
</dbReference>
<dbReference type="PANTHER" id="PTHR10073">
    <property type="entry name" value="DNA MISMATCH REPAIR PROTEIN MLH, PMS, MUTL"/>
    <property type="match status" value="1"/>
</dbReference>
<dbReference type="GO" id="GO:0004519">
    <property type="term" value="F:endonuclease activity"/>
    <property type="evidence" value="ECO:0007669"/>
    <property type="project" value="UniProtKB-KW"/>
</dbReference>
<evidence type="ECO:0000256" key="1">
    <source>
        <dbReference type="ARBA" id="ARBA00006082"/>
    </source>
</evidence>
<organism evidence="7 8">
    <name type="scientific">Candidatus Erysipelatoclostridium merdavium</name>
    <dbReference type="NCBI Taxonomy" id="2838566"/>
    <lineage>
        <taxon>Bacteria</taxon>
        <taxon>Bacillati</taxon>
        <taxon>Bacillota</taxon>
        <taxon>Erysipelotrichia</taxon>
        <taxon>Erysipelotrichales</taxon>
        <taxon>Erysipelotrichales incertae sedis</taxon>
    </lineage>
</organism>
<dbReference type="InterPro" id="IPR038973">
    <property type="entry name" value="MutL/Mlh/Pms-like"/>
</dbReference>
<feature type="domain" description="DNA mismatch repair protein S5" evidence="6">
    <location>
        <begin position="207"/>
        <end position="325"/>
    </location>
</feature>
<feature type="domain" description="MutL C-terminal dimerisation" evidence="5">
    <location>
        <begin position="431"/>
        <end position="573"/>
    </location>
</feature>
<dbReference type="CDD" id="cd16926">
    <property type="entry name" value="HATPase_MutL-MLH-PMS-like"/>
    <property type="match status" value="1"/>
</dbReference>
<name>A0A9D1XNR6_9FIRM</name>
<comment type="caution">
    <text evidence="7">The sequence shown here is derived from an EMBL/GenBank/DDBJ whole genome shotgun (WGS) entry which is preliminary data.</text>
</comment>
<dbReference type="InterPro" id="IPR036890">
    <property type="entry name" value="HATPase_C_sf"/>
</dbReference>
<dbReference type="InterPro" id="IPR037198">
    <property type="entry name" value="MutL_C_sf"/>
</dbReference>
<dbReference type="HAMAP" id="MF_00149">
    <property type="entry name" value="DNA_mis_repair"/>
    <property type="match status" value="1"/>
</dbReference>
<dbReference type="InterPro" id="IPR002099">
    <property type="entry name" value="MutL/Mlh/PMS"/>
</dbReference>
<dbReference type="Gene3D" id="3.30.565.10">
    <property type="entry name" value="Histidine kinase-like ATPase, C-terminal domain"/>
    <property type="match status" value="1"/>
</dbReference>
<evidence type="ECO:0000313" key="7">
    <source>
        <dbReference type="EMBL" id="HIX82447.1"/>
    </source>
</evidence>
<evidence type="ECO:0000313" key="8">
    <source>
        <dbReference type="Proteomes" id="UP000886724"/>
    </source>
</evidence>
<keyword evidence="3 4" id="KW-0234">DNA repair</keyword>
<dbReference type="EMBL" id="DXET01000241">
    <property type="protein sequence ID" value="HIX82447.1"/>
    <property type="molecule type" value="Genomic_DNA"/>
</dbReference>
<evidence type="ECO:0000256" key="4">
    <source>
        <dbReference type="HAMAP-Rule" id="MF_00149"/>
    </source>
</evidence>
<reference evidence="7" key="1">
    <citation type="journal article" date="2021" name="PeerJ">
        <title>Extensive microbial diversity within the chicken gut microbiome revealed by metagenomics and culture.</title>
        <authorList>
            <person name="Gilroy R."/>
            <person name="Ravi A."/>
            <person name="Getino M."/>
            <person name="Pursley I."/>
            <person name="Horton D.L."/>
            <person name="Alikhan N.F."/>
            <person name="Baker D."/>
            <person name="Gharbi K."/>
            <person name="Hall N."/>
            <person name="Watson M."/>
            <person name="Adriaenssens E.M."/>
            <person name="Foster-Nyarko E."/>
            <person name="Jarju S."/>
            <person name="Secka A."/>
            <person name="Antonio M."/>
            <person name="Oren A."/>
            <person name="Chaudhuri R.R."/>
            <person name="La Ragione R."/>
            <person name="Hildebrand F."/>
            <person name="Pallen M.J."/>
        </authorList>
    </citation>
    <scope>NUCLEOTIDE SEQUENCE</scope>
    <source>
        <strain evidence="7">ChiGjej1B1-14440</strain>
    </source>
</reference>
<dbReference type="SUPFAM" id="SSF54211">
    <property type="entry name" value="Ribosomal protein S5 domain 2-like"/>
    <property type="match status" value="1"/>
</dbReference>